<dbReference type="OrthoDB" id="289693at2759"/>
<organism evidence="19 20">
    <name type="scientific">Stentor coeruleus</name>
    <dbReference type="NCBI Taxonomy" id="5963"/>
    <lineage>
        <taxon>Eukaryota</taxon>
        <taxon>Sar</taxon>
        <taxon>Alveolata</taxon>
        <taxon>Ciliophora</taxon>
        <taxon>Postciliodesmatophora</taxon>
        <taxon>Heterotrichea</taxon>
        <taxon>Heterotrichida</taxon>
        <taxon>Stentoridae</taxon>
        <taxon>Stentor</taxon>
    </lineage>
</organism>
<dbReference type="CDD" id="cd05117">
    <property type="entry name" value="STKc_CAMK"/>
    <property type="match status" value="1"/>
</dbReference>
<keyword evidence="6" id="KW-0723">Serine/threonine-protein kinase</keyword>
<evidence type="ECO:0000256" key="4">
    <source>
        <dbReference type="ARBA" id="ARBA00011245"/>
    </source>
</evidence>
<dbReference type="Proteomes" id="UP000187209">
    <property type="component" value="Unassembled WGS sequence"/>
</dbReference>
<evidence type="ECO:0000256" key="15">
    <source>
        <dbReference type="ARBA" id="ARBA00025692"/>
    </source>
</evidence>
<evidence type="ECO:0000256" key="9">
    <source>
        <dbReference type="ARBA" id="ARBA00022741"/>
    </source>
</evidence>
<evidence type="ECO:0000256" key="11">
    <source>
        <dbReference type="ARBA" id="ARBA00022837"/>
    </source>
</evidence>
<comment type="cofactor">
    <cofactor evidence="1">
        <name>Mg(2+)</name>
        <dbReference type="ChEBI" id="CHEBI:18420"/>
    </cofactor>
</comment>
<dbReference type="FunFam" id="1.10.510.10:FF:000571">
    <property type="entry name" value="Maternal embryonic leucine zipper kinase"/>
    <property type="match status" value="1"/>
</dbReference>
<dbReference type="SMART" id="SM00220">
    <property type="entry name" value="S_TKc"/>
    <property type="match status" value="1"/>
</dbReference>
<evidence type="ECO:0000256" key="1">
    <source>
        <dbReference type="ARBA" id="ARBA00001946"/>
    </source>
</evidence>
<dbReference type="SUPFAM" id="SSF56112">
    <property type="entry name" value="Protein kinase-like (PK-like)"/>
    <property type="match status" value="1"/>
</dbReference>
<evidence type="ECO:0000259" key="17">
    <source>
        <dbReference type="PROSITE" id="PS50011"/>
    </source>
</evidence>
<dbReference type="Gene3D" id="1.10.238.10">
    <property type="entry name" value="EF-hand"/>
    <property type="match status" value="2"/>
</dbReference>
<dbReference type="FunFam" id="1.10.238.10:FF:000178">
    <property type="entry name" value="Calmodulin-2 A"/>
    <property type="match status" value="1"/>
</dbReference>
<dbReference type="PANTHER" id="PTHR24349">
    <property type="entry name" value="SERINE/THREONINE-PROTEIN KINASE"/>
    <property type="match status" value="1"/>
</dbReference>
<keyword evidence="5" id="KW-0963">Cytoplasm</keyword>
<name>A0A1R2C251_9CILI</name>
<comment type="similarity">
    <text evidence="3">Belongs to the centrin family.</text>
</comment>
<evidence type="ECO:0000256" key="12">
    <source>
        <dbReference type="ARBA" id="ARBA00022840"/>
    </source>
</evidence>
<feature type="domain" description="Protein kinase" evidence="17">
    <location>
        <begin position="38"/>
        <end position="295"/>
    </location>
</feature>
<feature type="domain" description="EF-hand" evidence="18">
    <location>
        <begin position="336"/>
        <end position="371"/>
    </location>
</feature>
<keyword evidence="20" id="KW-1185">Reference proteome</keyword>
<dbReference type="GO" id="GO:0005856">
    <property type="term" value="C:cytoskeleton"/>
    <property type="evidence" value="ECO:0007669"/>
    <property type="project" value="UniProtKB-SubCell"/>
</dbReference>
<evidence type="ECO:0000259" key="18">
    <source>
        <dbReference type="PROSITE" id="PS50222"/>
    </source>
</evidence>
<feature type="binding site" evidence="16">
    <location>
        <position position="70"/>
    </location>
    <ligand>
        <name>ATP</name>
        <dbReference type="ChEBI" id="CHEBI:30616"/>
    </ligand>
</feature>
<accession>A0A1R2C251</accession>
<gene>
    <name evidence="19" type="ORF">SteCoe_16035</name>
</gene>
<evidence type="ECO:0000256" key="14">
    <source>
        <dbReference type="ARBA" id="ARBA00024334"/>
    </source>
</evidence>
<evidence type="ECO:0000256" key="8">
    <source>
        <dbReference type="ARBA" id="ARBA00022737"/>
    </source>
</evidence>
<dbReference type="InterPro" id="IPR000719">
    <property type="entry name" value="Prot_kinase_dom"/>
</dbReference>
<reference evidence="19 20" key="1">
    <citation type="submission" date="2016-11" db="EMBL/GenBank/DDBJ databases">
        <title>The macronuclear genome of Stentor coeruleus: a giant cell with tiny introns.</title>
        <authorList>
            <person name="Slabodnick M."/>
            <person name="Ruby J.G."/>
            <person name="Reiff S.B."/>
            <person name="Swart E.C."/>
            <person name="Gosai S."/>
            <person name="Prabakaran S."/>
            <person name="Witkowska E."/>
            <person name="Larue G.E."/>
            <person name="Fisher S."/>
            <person name="Freeman R.M."/>
            <person name="Gunawardena J."/>
            <person name="Chu W."/>
            <person name="Stover N.A."/>
            <person name="Gregory B.D."/>
            <person name="Nowacki M."/>
            <person name="Derisi J."/>
            <person name="Roy S.W."/>
            <person name="Marshall W.F."/>
            <person name="Sood P."/>
        </authorList>
    </citation>
    <scope>NUCLEOTIDE SEQUENCE [LARGE SCALE GENOMIC DNA]</scope>
    <source>
        <strain evidence="19">WM001</strain>
    </source>
</reference>
<dbReference type="PROSITE" id="PS50011">
    <property type="entry name" value="PROTEIN_KINASE_DOM"/>
    <property type="match status" value="1"/>
</dbReference>
<evidence type="ECO:0000313" key="20">
    <source>
        <dbReference type="Proteomes" id="UP000187209"/>
    </source>
</evidence>
<dbReference type="AlphaFoldDB" id="A0A1R2C251"/>
<dbReference type="GO" id="GO:0004674">
    <property type="term" value="F:protein serine/threonine kinase activity"/>
    <property type="evidence" value="ECO:0007669"/>
    <property type="project" value="UniProtKB-KW"/>
</dbReference>
<evidence type="ECO:0000256" key="13">
    <source>
        <dbReference type="ARBA" id="ARBA00023212"/>
    </source>
</evidence>
<dbReference type="Gene3D" id="3.30.200.20">
    <property type="entry name" value="Phosphorylase Kinase, domain 1"/>
    <property type="match status" value="1"/>
</dbReference>
<comment type="caution">
    <text evidence="19">The sequence shown here is derived from an EMBL/GenBank/DDBJ whole genome shotgun (WGS) entry which is preliminary data.</text>
</comment>
<comment type="subunit">
    <text evidence="4">Monomer.</text>
</comment>
<keyword evidence="9 16" id="KW-0547">Nucleotide-binding</keyword>
<keyword evidence="12 16" id="KW-0067">ATP-binding</keyword>
<dbReference type="PROSITE" id="PS00107">
    <property type="entry name" value="PROTEIN_KINASE_ATP"/>
    <property type="match status" value="1"/>
</dbReference>
<dbReference type="InterPro" id="IPR008271">
    <property type="entry name" value="Ser/Thr_kinase_AS"/>
</dbReference>
<evidence type="ECO:0000313" key="19">
    <source>
        <dbReference type="EMBL" id="OMJ83114.1"/>
    </source>
</evidence>
<evidence type="ECO:0000256" key="2">
    <source>
        <dbReference type="ARBA" id="ARBA00004245"/>
    </source>
</evidence>
<comment type="subcellular location">
    <subcellularLocation>
        <location evidence="2">Cytoplasm</location>
        <location evidence="2">Cytoskeleton</location>
    </subcellularLocation>
</comment>
<keyword evidence="13" id="KW-0206">Cytoskeleton</keyword>
<evidence type="ECO:0000256" key="5">
    <source>
        <dbReference type="ARBA" id="ARBA00022490"/>
    </source>
</evidence>
<dbReference type="Pfam" id="PF13499">
    <property type="entry name" value="EF-hand_7"/>
    <property type="match status" value="1"/>
</dbReference>
<evidence type="ECO:0000256" key="6">
    <source>
        <dbReference type="ARBA" id="ARBA00022527"/>
    </source>
</evidence>
<comment type="function">
    <text evidence="15">Plays a fundamental role in microtubule organizing center structure and function. Component of the infraciliary lattice (ICL) and the ciliary basal bodies.</text>
</comment>
<dbReference type="InterPro" id="IPR050205">
    <property type="entry name" value="CDPK_Ser/Thr_kinases"/>
</dbReference>
<feature type="domain" description="EF-hand" evidence="18">
    <location>
        <begin position="408"/>
        <end position="443"/>
    </location>
</feature>
<evidence type="ECO:0000256" key="3">
    <source>
        <dbReference type="ARBA" id="ARBA00005253"/>
    </source>
</evidence>
<evidence type="ECO:0008006" key="21">
    <source>
        <dbReference type="Google" id="ProtNLM"/>
    </source>
</evidence>
<keyword evidence="7" id="KW-0808">Transferase</keyword>
<keyword evidence="10" id="KW-0418">Kinase</keyword>
<protein>
    <recommendedName>
        <fullName evidence="21">Protein kinase domain-containing protein</fullName>
    </recommendedName>
</protein>
<dbReference type="Gene3D" id="1.10.510.10">
    <property type="entry name" value="Transferase(Phosphotransferase) domain 1"/>
    <property type="match status" value="1"/>
</dbReference>
<proteinExistence type="inferred from homology"/>
<dbReference type="GO" id="GO:0005524">
    <property type="term" value="F:ATP binding"/>
    <property type="evidence" value="ECO:0007669"/>
    <property type="project" value="UniProtKB-UniRule"/>
</dbReference>
<dbReference type="InterPro" id="IPR011009">
    <property type="entry name" value="Kinase-like_dom_sf"/>
</dbReference>
<comment type="similarity">
    <text evidence="14">Belongs to the protein kinase superfamily. Ser/Thr protein kinase family. CDPK subfamily.</text>
</comment>
<dbReference type="SUPFAM" id="SSF47473">
    <property type="entry name" value="EF-hand"/>
    <property type="match status" value="1"/>
</dbReference>
<evidence type="ECO:0000256" key="7">
    <source>
        <dbReference type="ARBA" id="ARBA00022679"/>
    </source>
</evidence>
<evidence type="ECO:0000256" key="10">
    <source>
        <dbReference type="ARBA" id="ARBA00022777"/>
    </source>
</evidence>
<dbReference type="CDD" id="cd00051">
    <property type="entry name" value="EFh"/>
    <property type="match status" value="1"/>
</dbReference>
<dbReference type="InterPro" id="IPR002048">
    <property type="entry name" value="EF_hand_dom"/>
</dbReference>
<keyword evidence="8" id="KW-0677">Repeat</keyword>
<dbReference type="InterPro" id="IPR017441">
    <property type="entry name" value="Protein_kinase_ATP_BS"/>
</dbReference>
<dbReference type="Pfam" id="PF00069">
    <property type="entry name" value="Pkinase"/>
    <property type="match status" value="1"/>
</dbReference>
<dbReference type="PROSITE" id="PS00108">
    <property type="entry name" value="PROTEIN_KINASE_ST"/>
    <property type="match status" value="1"/>
</dbReference>
<dbReference type="InterPro" id="IPR011992">
    <property type="entry name" value="EF-hand-dom_pair"/>
</dbReference>
<dbReference type="PROSITE" id="PS50222">
    <property type="entry name" value="EF_HAND_2"/>
    <property type="match status" value="2"/>
</dbReference>
<keyword evidence="11" id="KW-0106">Calcium</keyword>
<evidence type="ECO:0000256" key="16">
    <source>
        <dbReference type="PROSITE-ProRule" id="PRU10141"/>
    </source>
</evidence>
<sequence>MGSCCPLLLNNREPFQAALLSRSEVSQKSRLESIHKNYNFIKVLGYGQFGTVREATRLFQNGLERKFAIKSISKDKVCKKFNLLKRELELLSIIDHPNIVKLHEIYEDEKYLHLVLDLCKGGDLYDYILNKGKLTEKEVMMIMKKIFSAINHLHTVSICHRDLKPDNFMLVTKDSDSEVKLIDFGMSVKFGDEQMHTIVGTPYYLAPEVYMGNYGKECDNWSLGVVMYFLLSGKQPFSGSNINELLANILKCNFTFDDRNWNDVSEDAKDLIRKLLVVDPKDRISISNSLRHKWFNQHATTAPVNLEIFNSLKTFKAHGKLWNEMMKVFIRNLSEDEIKDLDVAFKAIDTEHTGFITADNIEKAMLRNGYPVVADEIHKLINLIDYLGNGKLNYTQFLIVTADRKSIFDEESLWSAFKYFDISNQGKVHVSDLEFVLEKAGCCITTLDFEEILNEFQLKAGDFMSFDQFKDIIVCFSPENSADFNHLAPPRTVRRLSHKRLSIRRLSNANAQQTS</sequence>
<dbReference type="EMBL" id="MPUH01000315">
    <property type="protein sequence ID" value="OMJ83114.1"/>
    <property type="molecule type" value="Genomic_DNA"/>
</dbReference>
<dbReference type="GO" id="GO:0005509">
    <property type="term" value="F:calcium ion binding"/>
    <property type="evidence" value="ECO:0007669"/>
    <property type="project" value="InterPro"/>
</dbReference>